<reference evidence="2" key="1">
    <citation type="submission" date="2017-05" db="EMBL/GenBank/DDBJ databases">
        <authorList>
            <person name="Rodrigo-Torres L."/>
            <person name="Arahal R. D."/>
            <person name="Lucena T."/>
        </authorList>
    </citation>
    <scope>NUCLEOTIDE SEQUENCE [LARGE SCALE GENOMIC DNA]</scope>
    <source>
        <strain evidence="2">CECT 8649</strain>
    </source>
</reference>
<organism evidence="1 2">
    <name type="scientific">Pelagimonas phthalicica</name>
    <dbReference type="NCBI Taxonomy" id="1037362"/>
    <lineage>
        <taxon>Bacteria</taxon>
        <taxon>Pseudomonadati</taxon>
        <taxon>Pseudomonadota</taxon>
        <taxon>Alphaproteobacteria</taxon>
        <taxon>Rhodobacterales</taxon>
        <taxon>Roseobacteraceae</taxon>
        <taxon>Pelagimonas</taxon>
    </lineage>
</organism>
<accession>A0A238J6J2</accession>
<sequence length="186" mass="20757">MTHAYFFGYGSLVDERTHDFSPVEPALARGWRRAWVATPDRDLCFLTAIRDESSEILGLVAPVPGQDWQALDHRERAYARHEAAHEVDHHGTSIAIYSVAPDRRTSPRDGNAILLSYLDVVIQGYVTVFGQTGADHFFATTDGWHAPILNDRANPIYPRAQPLSEQTRQIVDDALSGLKATFQTQA</sequence>
<protein>
    <recommendedName>
        <fullName evidence="3">ChaC-like protein</fullName>
    </recommendedName>
</protein>
<dbReference type="SUPFAM" id="SSF110857">
    <property type="entry name" value="Gamma-glutamyl cyclotransferase-like"/>
    <property type="match status" value="1"/>
</dbReference>
<dbReference type="EMBL" id="FXXP01000001">
    <property type="protein sequence ID" value="SMX26278.1"/>
    <property type="molecule type" value="Genomic_DNA"/>
</dbReference>
<keyword evidence="2" id="KW-1185">Reference proteome</keyword>
<dbReference type="Proteomes" id="UP000225972">
    <property type="component" value="Unassembled WGS sequence"/>
</dbReference>
<evidence type="ECO:0008006" key="3">
    <source>
        <dbReference type="Google" id="ProtNLM"/>
    </source>
</evidence>
<evidence type="ECO:0000313" key="1">
    <source>
        <dbReference type="EMBL" id="SMX26278.1"/>
    </source>
</evidence>
<dbReference type="OrthoDB" id="5567366at2"/>
<dbReference type="InterPro" id="IPR013024">
    <property type="entry name" value="GGCT-like"/>
</dbReference>
<proteinExistence type="predicted"/>
<gene>
    <name evidence="1" type="ORF">TRP8649_00351</name>
</gene>
<dbReference type="InterPro" id="IPR036568">
    <property type="entry name" value="GGCT-like_sf"/>
</dbReference>
<evidence type="ECO:0000313" key="2">
    <source>
        <dbReference type="Proteomes" id="UP000225972"/>
    </source>
</evidence>
<dbReference type="AlphaFoldDB" id="A0A238J6J2"/>
<name>A0A238J6J2_9RHOB</name>
<dbReference type="CDD" id="cd06661">
    <property type="entry name" value="GGCT_like"/>
    <property type="match status" value="1"/>
</dbReference>
<dbReference type="Gene3D" id="3.10.490.10">
    <property type="entry name" value="Gamma-glutamyl cyclotransferase-like"/>
    <property type="match status" value="1"/>
</dbReference>
<dbReference type="RefSeq" id="WP_099242013.1">
    <property type="nucleotide sequence ID" value="NZ_FXXP01000001.1"/>
</dbReference>